<dbReference type="SMART" id="SM00965">
    <property type="entry name" value="STN"/>
    <property type="match status" value="1"/>
</dbReference>
<reference evidence="14 15" key="1">
    <citation type="submission" date="2018-05" db="EMBL/GenBank/DDBJ databases">
        <title>Description of Sphingomonas pokkalii sp nov, isolated from the rhizosphere of saline tolerant pokkali rice and its draft genome analysis.</title>
        <authorList>
            <person name="Menon R."/>
            <person name="Kumari S."/>
            <person name="Rameshkumar N."/>
        </authorList>
    </citation>
    <scope>NUCLEOTIDE SEQUENCE [LARGE SCALE GENOMIC DNA]</scope>
    <source>
        <strain evidence="14 15">L3B27</strain>
    </source>
</reference>
<dbReference type="Gene3D" id="3.55.50.30">
    <property type="match status" value="1"/>
</dbReference>
<evidence type="ECO:0000256" key="8">
    <source>
        <dbReference type="ARBA" id="ARBA00023077"/>
    </source>
</evidence>
<sequence>MRTLARQTGAEIVSTEAGLAEIHTRPLQGTMPTETALSRLLRGTGLRAQALRGGGYRVVRVRPPRPPVERGRAPGRIAAATPPPPAPEADIVVTASKQRIALLRYPGSLTALPGTPASPALATGTLSDAVRQVPILQSTQLGNGRNKVFIRGIADSSFNGSTQSPTSIYLDDVQLNYSGPEPGLRLYDMANVEVLEGPQGTLYGSGAIGGVIRLTSNSVDLHAIATAATAGVTMTSGAEAGFDLAGMLNLPLARDAAGLRIVGYGVRDGGFLRDRDRNLRNVNRAETAGGRAALRVDAGNGWLVDASGVGQWIDARDGNYAERIDGNLARRTVIAQPFANRLLFGRLVATKDWDSGLRFVSASGIVGYDTRETFDATLRTPGGMVASPLTIYRANHEKRLLSQEARLSRSLPNGNSWVAGFSLVSDRDILSRSASIPGLERTILGVTNVTNAGSVFAEATFAFTDRFSLTGGARLTSARTDGDPSATPRSANFVKGRLTQRVDPTLAASWRLRPALALFARFQSGFRTGGLAVAPGVGRVADYKSDAIQVAEIGVRKLRSGATGIAFSGSASIAHWTNVQADLITQRGQPYTANIGNANIRALEGNLDWVPVPALRLQAAFLLTDNQVRGQIADLSKRNNRRLPETPPIAVHTGLSYVWTSHRLHPRIGVSGDYIGRSVLGTGDFLDISQGRYWTADAFAAITWRKADFSLVLNNLTNRQANQFAFGNPFSLGVRDQVTPLRPRSLRVGITTGW</sequence>
<comment type="similarity">
    <text evidence="11">Belongs to the TonB-dependent receptor family.</text>
</comment>
<keyword evidence="5" id="KW-0812">Transmembrane</keyword>
<evidence type="ECO:0000313" key="15">
    <source>
        <dbReference type="Proteomes" id="UP000245890"/>
    </source>
</evidence>
<evidence type="ECO:0000256" key="12">
    <source>
        <dbReference type="SAM" id="MobiDB-lite"/>
    </source>
</evidence>
<comment type="subcellular location">
    <subcellularLocation>
        <location evidence="1">Cell outer membrane</location>
        <topology evidence="1">Multi-pass membrane protein</topology>
    </subcellularLocation>
</comment>
<accession>A0A2U0SJ07</accession>
<evidence type="ECO:0000256" key="6">
    <source>
        <dbReference type="ARBA" id="ARBA00023004"/>
    </source>
</evidence>
<dbReference type="GO" id="GO:0009279">
    <property type="term" value="C:cell outer membrane"/>
    <property type="evidence" value="ECO:0007669"/>
    <property type="project" value="UniProtKB-SubCell"/>
</dbReference>
<keyword evidence="2" id="KW-0813">Transport</keyword>
<evidence type="ECO:0000256" key="7">
    <source>
        <dbReference type="ARBA" id="ARBA00023065"/>
    </source>
</evidence>
<dbReference type="GO" id="GO:0006826">
    <property type="term" value="P:iron ion transport"/>
    <property type="evidence" value="ECO:0007669"/>
    <property type="project" value="UniProtKB-KW"/>
</dbReference>
<protein>
    <submittedName>
        <fullName evidence="14">TonB-dependent receptor</fullName>
    </submittedName>
</protein>
<keyword evidence="4" id="KW-0410">Iron transport</keyword>
<gene>
    <name evidence="14" type="ORF">DD559_03660</name>
</gene>
<dbReference type="OrthoDB" id="9760333at2"/>
<dbReference type="InterPro" id="IPR000531">
    <property type="entry name" value="Beta-barrel_TonB"/>
</dbReference>
<evidence type="ECO:0000256" key="11">
    <source>
        <dbReference type="RuleBase" id="RU003357"/>
    </source>
</evidence>
<proteinExistence type="inferred from homology"/>
<keyword evidence="8 11" id="KW-0798">TonB box</keyword>
<dbReference type="PANTHER" id="PTHR32552">
    <property type="entry name" value="FERRICHROME IRON RECEPTOR-RELATED"/>
    <property type="match status" value="1"/>
</dbReference>
<keyword evidence="3" id="KW-1134">Transmembrane beta strand</keyword>
<evidence type="ECO:0000259" key="13">
    <source>
        <dbReference type="SMART" id="SM00965"/>
    </source>
</evidence>
<dbReference type="EMBL" id="QENQ01000001">
    <property type="protein sequence ID" value="PVX31303.1"/>
    <property type="molecule type" value="Genomic_DNA"/>
</dbReference>
<organism evidence="14 15">
    <name type="scientific">Sphingomonas pokkalii</name>
    <dbReference type="NCBI Taxonomy" id="2175090"/>
    <lineage>
        <taxon>Bacteria</taxon>
        <taxon>Pseudomonadati</taxon>
        <taxon>Pseudomonadota</taxon>
        <taxon>Alphaproteobacteria</taxon>
        <taxon>Sphingomonadales</taxon>
        <taxon>Sphingomonadaceae</taxon>
        <taxon>Sphingomonas</taxon>
    </lineage>
</organism>
<keyword evidence="10" id="KW-0998">Cell outer membrane</keyword>
<evidence type="ECO:0000256" key="1">
    <source>
        <dbReference type="ARBA" id="ARBA00004571"/>
    </source>
</evidence>
<evidence type="ECO:0000256" key="5">
    <source>
        <dbReference type="ARBA" id="ARBA00022692"/>
    </source>
</evidence>
<dbReference type="PANTHER" id="PTHR32552:SF81">
    <property type="entry name" value="TONB-DEPENDENT OUTER MEMBRANE RECEPTOR"/>
    <property type="match status" value="1"/>
</dbReference>
<keyword evidence="9 11" id="KW-0472">Membrane</keyword>
<dbReference type="Pfam" id="PF00593">
    <property type="entry name" value="TonB_dep_Rec_b-barrel"/>
    <property type="match status" value="1"/>
</dbReference>
<name>A0A2U0SJ07_9SPHN</name>
<keyword evidence="15" id="KW-1185">Reference proteome</keyword>
<dbReference type="InterPro" id="IPR039426">
    <property type="entry name" value="TonB-dep_rcpt-like"/>
</dbReference>
<dbReference type="Proteomes" id="UP000245890">
    <property type="component" value="Unassembled WGS sequence"/>
</dbReference>
<evidence type="ECO:0000256" key="10">
    <source>
        <dbReference type="ARBA" id="ARBA00023237"/>
    </source>
</evidence>
<dbReference type="InterPro" id="IPR012910">
    <property type="entry name" value="Plug_dom"/>
</dbReference>
<feature type="domain" description="Secretin/TonB short N-terminal" evidence="13">
    <location>
        <begin position="10"/>
        <end position="61"/>
    </location>
</feature>
<evidence type="ECO:0000256" key="4">
    <source>
        <dbReference type="ARBA" id="ARBA00022496"/>
    </source>
</evidence>
<dbReference type="Gene3D" id="2.40.170.20">
    <property type="entry name" value="TonB-dependent receptor, beta-barrel domain"/>
    <property type="match status" value="1"/>
</dbReference>
<evidence type="ECO:0000256" key="3">
    <source>
        <dbReference type="ARBA" id="ARBA00022452"/>
    </source>
</evidence>
<keyword evidence="14" id="KW-0675">Receptor</keyword>
<keyword evidence="7" id="KW-0406">Ion transport</keyword>
<dbReference type="Pfam" id="PF07715">
    <property type="entry name" value="Plug"/>
    <property type="match status" value="1"/>
</dbReference>
<dbReference type="AlphaFoldDB" id="A0A2U0SJ07"/>
<dbReference type="InterPro" id="IPR036942">
    <property type="entry name" value="Beta-barrel_TonB_sf"/>
</dbReference>
<comment type="caution">
    <text evidence="14">The sequence shown here is derived from an EMBL/GenBank/DDBJ whole genome shotgun (WGS) entry which is preliminary data.</text>
</comment>
<evidence type="ECO:0000256" key="2">
    <source>
        <dbReference type="ARBA" id="ARBA00022448"/>
    </source>
</evidence>
<dbReference type="InterPro" id="IPR011662">
    <property type="entry name" value="Secretin/TonB_short_N"/>
</dbReference>
<feature type="region of interest" description="Disordered" evidence="12">
    <location>
        <begin position="61"/>
        <end position="85"/>
    </location>
</feature>
<evidence type="ECO:0000313" key="14">
    <source>
        <dbReference type="EMBL" id="PVX31303.1"/>
    </source>
</evidence>
<dbReference type="SUPFAM" id="SSF56935">
    <property type="entry name" value="Porins"/>
    <property type="match status" value="1"/>
</dbReference>
<keyword evidence="6" id="KW-0408">Iron</keyword>
<evidence type="ECO:0000256" key="9">
    <source>
        <dbReference type="ARBA" id="ARBA00023136"/>
    </source>
</evidence>